<name>A0A4V3A9F5_9PROT</name>
<evidence type="ECO:0000256" key="4">
    <source>
        <dbReference type="ARBA" id="ARBA00022679"/>
    </source>
</evidence>
<dbReference type="AlphaFoldDB" id="A0A4V3A9F5"/>
<dbReference type="Proteomes" id="UP000295096">
    <property type="component" value="Unassembled WGS sequence"/>
</dbReference>
<dbReference type="GO" id="GO:0009103">
    <property type="term" value="P:lipopolysaccharide biosynthetic process"/>
    <property type="evidence" value="ECO:0007669"/>
    <property type="project" value="TreeGrafter"/>
</dbReference>
<dbReference type="PANTHER" id="PTHR33908:SF3">
    <property type="entry name" value="UNDECAPRENYL PHOSPHATE-ALPHA-4-AMINO-4-DEOXY-L-ARABINOSE ARABINOSYL TRANSFERASE"/>
    <property type="match status" value="1"/>
</dbReference>
<evidence type="ECO:0000256" key="5">
    <source>
        <dbReference type="ARBA" id="ARBA00022692"/>
    </source>
</evidence>
<evidence type="ECO:0000256" key="8">
    <source>
        <dbReference type="SAM" id="Phobius"/>
    </source>
</evidence>
<evidence type="ECO:0000256" key="2">
    <source>
        <dbReference type="ARBA" id="ARBA00022475"/>
    </source>
</evidence>
<dbReference type="InterPro" id="IPR038731">
    <property type="entry name" value="RgtA/B/C-like"/>
</dbReference>
<organism evidence="10 11">
    <name type="scientific">Dankookia rubra</name>
    <dbReference type="NCBI Taxonomy" id="1442381"/>
    <lineage>
        <taxon>Bacteria</taxon>
        <taxon>Pseudomonadati</taxon>
        <taxon>Pseudomonadota</taxon>
        <taxon>Alphaproteobacteria</taxon>
        <taxon>Acetobacterales</taxon>
        <taxon>Roseomonadaceae</taxon>
        <taxon>Dankookia</taxon>
    </lineage>
</organism>
<keyword evidence="6 8" id="KW-1133">Transmembrane helix</keyword>
<dbReference type="OrthoDB" id="9810951at2"/>
<evidence type="ECO:0000259" key="9">
    <source>
        <dbReference type="Pfam" id="PF13231"/>
    </source>
</evidence>
<feature type="transmembrane region" description="Helical" evidence="8">
    <location>
        <begin position="553"/>
        <end position="572"/>
    </location>
</feature>
<evidence type="ECO:0000256" key="7">
    <source>
        <dbReference type="ARBA" id="ARBA00023136"/>
    </source>
</evidence>
<dbReference type="GO" id="GO:0016763">
    <property type="term" value="F:pentosyltransferase activity"/>
    <property type="evidence" value="ECO:0007669"/>
    <property type="project" value="TreeGrafter"/>
</dbReference>
<feature type="transmembrane region" description="Helical" evidence="8">
    <location>
        <begin position="413"/>
        <end position="433"/>
    </location>
</feature>
<evidence type="ECO:0000256" key="3">
    <source>
        <dbReference type="ARBA" id="ARBA00022676"/>
    </source>
</evidence>
<feature type="transmembrane region" description="Helical" evidence="8">
    <location>
        <begin position="469"/>
        <end position="487"/>
    </location>
</feature>
<accession>A0A4V3A9F5</accession>
<keyword evidence="4 10" id="KW-0808">Transferase</keyword>
<keyword evidence="7 8" id="KW-0472">Membrane</keyword>
<evidence type="ECO:0000256" key="6">
    <source>
        <dbReference type="ARBA" id="ARBA00022989"/>
    </source>
</evidence>
<evidence type="ECO:0000313" key="10">
    <source>
        <dbReference type="EMBL" id="TDH59025.1"/>
    </source>
</evidence>
<feature type="transmembrane region" description="Helical" evidence="8">
    <location>
        <begin position="155"/>
        <end position="172"/>
    </location>
</feature>
<keyword evidence="5 8" id="KW-0812">Transmembrane</keyword>
<reference evidence="10 11" key="1">
    <citation type="journal article" date="2016" name="J. Microbiol.">
        <title>Dankookia rubra gen. nov., sp. nov., an alphaproteobacterium isolated from sediment of a shallow stream.</title>
        <authorList>
            <person name="Kim W.H."/>
            <person name="Kim D.H."/>
            <person name="Kang K."/>
            <person name="Ahn T.Y."/>
        </authorList>
    </citation>
    <scope>NUCLEOTIDE SEQUENCE [LARGE SCALE GENOMIC DNA]</scope>
    <source>
        <strain evidence="10 11">JCM30602</strain>
    </source>
</reference>
<keyword evidence="3" id="KW-0328">Glycosyltransferase</keyword>
<dbReference type="GO" id="GO:0010041">
    <property type="term" value="P:response to iron(III) ion"/>
    <property type="evidence" value="ECO:0007669"/>
    <property type="project" value="TreeGrafter"/>
</dbReference>
<feature type="transmembrane region" description="Helical" evidence="8">
    <location>
        <begin position="445"/>
        <end position="463"/>
    </location>
</feature>
<comment type="caution">
    <text evidence="10">The sequence shown here is derived from an EMBL/GenBank/DDBJ whole genome shotgun (WGS) entry which is preliminary data.</text>
</comment>
<evidence type="ECO:0000256" key="1">
    <source>
        <dbReference type="ARBA" id="ARBA00004651"/>
    </source>
</evidence>
<dbReference type="PANTHER" id="PTHR33908">
    <property type="entry name" value="MANNOSYLTRANSFERASE YKCB-RELATED"/>
    <property type="match status" value="1"/>
</dbReference>
<proteinExistence type="predicted"/>
<feature type="domain" description="Glycosyltransferase RgtA/B/C/D-like" evidence="9">
    <location>
        <begin position="208"/>
        <end position="375"/>
    </location>
</feature>
<feature type="transmembrane region" description="Helical" evidence="8">
    <location>
        <begin position="234"/>
        <end position="253"/>
    </location>
</feature>
<feature type="transmembrane region" description="Helical" evidence="8">
    <location>
        <begin position="265"/>
        <end position="284"/>
    </location>
</feature>
<dbReference type="GO" id="GO:0005886">
    <property type="term" value="C:plasma membrane"/>
    <property type="evidence" value="ECO:0007669"/>
    <property type="project" value="UniProtKB-SubCell"/>
</dbReference>
<keyword evidence="11" id="KW-1185">Reference proteome</keyword>
<keyword evidence="2" id="KW-1003">Cell membrane</keyword>
<evidence type="ECO:0000313" key="11">
    <source>
        <dbReference type="Proteomes" id="UP000295096"/>
    </source>
</evidence>
<feature type="transmembrane region" description="Helical" evidence="8">
    <location>
        <begin position="499"/>
        <end position="522"/>
    </location>
</feature>
<feature type="transmembrane region" description="Helical" evidence="8">
    <location>
        <begin position="290"/>
        <end position="307"/>
    </location>
</feature>
<feature type="transmembrane region" description="Helical" evidence="8">
    <location>
        <begin position="528"/>
        <end position="546"/>
    </location>
</feature>
<dbReference type="InterPro" id="IPR050297">
    <property type="entry name" value="LipidA_mod_glycosyltrf_83"/>
</dbReference>
<comment type="subcellular location">
    <subcellularLocation>
        <location evidence="1">Cell membrane</location>
        <topology evidence="1">Multi-pass membrane protein</topology>
    </subcellularLocation>
</comment>
<dbReference type="EMBL" id="SMSJ01000084">
    <property type="protein sequence ID" value="TDH59025.1"/>
    <property type="molecule type" value="Genomic_DNA"/>
</dbReference>
<sequence>MRGGAEQQQLRRADPERVAHGLRRLLAQEGFQHGIDRPGPAQHRRGDAVGGGLVAGRYGGARPRLPLAADAVRLAVGGQRVQRLLQRAVAQDDGVEQGGGGAPCGALRRIGHEAGLYGPRAPPMLVRAPMHLMAPSRTDRSLGALPEALQRRPRLALVLLCLALWLPGFFTLPATDRDEARFAQATKQMLDTGDYVRIRVGEEERNKKPAGIHWLQAASVTLVEAAHLGTRRDIWAYRIPSLLGGMLAVLATFHWGRSLVGRRAALLGAGMLASSLVLVAEAHIAKTDAALLATVTAAMGLFAKAYLRPGHFTAREAADFWLVLGASILLKGPVGPMVPLLAGITLAVADKGAPWLRALRPGWGLPLMVAAAAPWFVAIGIATEGRFFEQAVGGDMLSKIGSGEEKHGGPPGFYLLTFGIAAFPGAWIVLLALPTAWRDRLNPPTRVLLAWIVPSWLVFEAVSTKLPHYTLPMYPALMLLGAAWAMDPLRRLPPRWWRWFALAALGLAALGLALVAGAAGWFLQRHAFGLALLVLLPGALLVWVVARNAARGAWGRAGMLGALLAVPLYATVLEGVAPRLEPLWIAPRLAAVLQDRAPGLASRDFGITSHSEPSVLFAVGGETSLLRTGTDAARFLAGGPGRVVAVGDRAERDFQREVAVLELPLQEIGQVTGFNYTRGRWITLMLVRRAS</sequence>
<dbReference type="Pfam" id="PF13231">
    <property type="entry name" value="PMT_2"/>
    <property type="match status" value="1"/>
</dbReference>
<protein>
    <submittedName>
        <fullName evidence="10">Glycosyltransferase family 39 protein</fullName>
    </submittedName>
</protein>
<gene>
    <name evidence="10" type="ORF">E2C06_29495</name>
</gene>